<dbReference type="SUPFAM" id="SSF53649">
    <property type="entry name" value="Alkaline phosphatase-like"/>
    <property type="match status" value="1"/>
</dbReference>
<dbReference type="AlphaFoldDB" id="A0A7W7YH50"/>
<dbReference type="InterPro" id="IPR017850">
    <property type="entry name" value="Alkaline_phosphatase_core_sf"/>
</dbReference>
<proteinExistence type="inferred from homology"/>
<dbReference type="PANTHER" id="PTHR10342">
    <property type="entry name" value="ARYLSULFATASE"/>
    <property type="match status" value="1"/>
</dbReference>
<dbReference type="InterPro" id="IPR024607">
    <property type="entry name" value="Sulfatase_CS"/>
</dbReference>
<evidence type="ECO:0000256" key="6">
    <source>
        <dbReference type="SAM" id="MobiDB-lite"/>
    </source>
</evidence>
<keyword evidence="5" id="KW-0325">Glycoprotein</keyword>
<keyword evidence="3" id="KW-0378">Hydrolase</keyword>
<feature type="domain" description="Sulfatase N-terminal" evidence="8">
    <location>
        <begin position="27"/>
        <end position="334"/>
    </location>
</feature>
<dbReference type="RefSeq" id="WP_184204514.1">
    <property type="nucleotide sequence ID" value="NZ_JACHIF010000001.1"/>
</dbReference>
<comment type="caution">
    <text evidence="9">The sequence shown here is derived from an EMBL/GenBank/DDBJ whole genome shotgun (WGS) entry which is preliminary data.</text>
</comment>
<evidence type="ECO:0000313" key="10">
    <source>
        <dbReference type="Proteomes" id="UP000534294"/>
    </source>
</evidence>
<dbReference type="CDD" id="cd16029">
    <property type="entry name" value="4-S"/>
    <property type="match status" value="1"/>
</dbReference>
<accession>A0A7W7YH50</accession>
<evidence type="ECO:0000259" key="8">
    <source>
        <dbReference type="Pfam" id="PF00884"/>
    </source>
</evidence>
<organism evidence="9 10">
    <name type="scientific">Prosthecobacter dejongeii</name>
    <dbReference type="NCBI Taxonomy" id="48465"/>
    <lineage>
        <taxon>Bacteria</taxon>
        <taxon>Pseudomonadati</taxon>
        <taxon>Verrucomicrobiota</taxon>
        <taxon>Verrucomicrobiia</taxon>
        <taxon>Verrucomicrobiales</taxon>
        <taxon>Verrucomicrobiaceae</taxon>
        <taxon>Prosthecobacter</taxon>
    </lineage>
</organism>
<evidence type="ECO:0000256" key="4">
    <source>
        <dbReference type="ARBA" id="ARBA00022837"/>
    </source>
</evidence>
<dbReference type="PROSITE" id="PS00149">
    <property type="entry name" value="SULFATASE_2"/>
    <property type="match status" value="1"/>
</dbReference>
<name>A0A7W7YH50_9BACT</name>
<dbReference type="PROSITE" id="PS00523">
    <property type="entry name" value="SULFATASE_1"/>
    <property type="match status" value="1"/>
</dbReference>
<evidence type="ECO:0000256" key="1">
    <source>
        <dbReference type="ARBA" id="ARBA00008779"/>
    </source>
</evidence>
<evidence type="ECO:0000256" key="2">
    <source>
        <dbReference type="ARBA" id="ARBA00022723"/>
    </source>
</evidence>
<dbReference type="Proteomes" id="UP000534294">
    <property type="component" value="Unassembled WGS sequence"/>
</dbReference>
<dbReference type="GO" id="GO:0008484">
    <property type="term" value="F:sulfuric ester hydrolase activity"/>
    <property type="evidence" value="ECO:0007669"/>
    <property type="project" value="InterPro"/>
</dbReference>
<dbReference type="InterPro" id="IPR000917">
    <property type="entry name" value="Sulfatase_N"/>
</dbReference>
<evidence type="ECO:0000256" key="3">
    <source>
        <dbReference type="ARBA" id="ARBA00022801"/>
    </source>
</evidence>
<feature type="chain" id="PRO_5030508587" evidence="7">
    <location>
        <begin position="22"/>
        <end position="466"/>
    </location>
</feature>
<sequence length="466" mass="50446">MKLPSCWIALFLFGLGLPALAAEAARPNIVFLLADDLGRADCGFMGGKDIATPHLDKLAKAGAVLDQFYVQPVCSPTRAALMTGRYPMRHGLQVGVVRPWADYGLPLTERVLPQALKETGYQTAIVGKWHLGSITRDYLPTRRGFDQQYGHYNGAIDYFKLERDGGYDWHRNDQRSDDQGYSTHLLGQEAARVIREGDKAKPLFLYVPFNAVHSPWQVPEEYVKPYAHLKGNRAIYAGMLACMDEAVGKIATAVEEAGLSDNTLFIFSSDNGGPSPGTITDNGPLRAGKGTLYEGGTRVVAFATWKGKIPAGSVVKAPLHMVDWYPTLLKLAGASLEQKDPLDGRDAWPAITEGAASPHEAILYNTAPNNGAVRMGDWKLVLNGGTTDAEEAPKAAKKKKKKAAAPTGVELFNLAEDPNEKTNLAASQPEKVAELKAKLATFAAQALPPKGGPQPKNYVVPKVWGE</sequence>
<dbReference type="Gene3D" id="3.30.1120.10">
    <property type="match status" value="1"/>
</dbReference>
<dbReference type="Pfam" id="PF00884">
    <property type="entry name" value="Sulfatase"/>
    <property type="match status" value="1"/>
</dbReference>
<dbReference type="Gene3D" id="3.40.720.10">
    <property type="entry name" value="Alkaline Phosphatase, subunit A"/>
    <property type="match status" value="1"/>
</dbReference>
<keyword evidence="7" id="KW-0732">Signal</keyword>
<evidence type="ECO:0000313" key="9">
    <source>
        <dbReference type="EMBL" id="MBB5036073.1"/>
    </source>
</evidence>
<evidence type="ECO:0000256" key="5">
    <source>
        <dbReference type="ARBA" id="ARBA00023180"/>
    </source>
</evidence>
<keyword evidence="10" id="KW-1185">Reference proteome</keyword>
<dbReference type="PANTHER" id="PTHR10342:SF274">
    <property type="entry name" value="ARYLSULFATASE B"/>
    <property type="match status" value="1"/>
</dbReference>
<protein>
    <submittedName>
        <fullName evidence="9">Arylsulfatase A-like enzyme</fullName>
    </submittedName>
</protein>
<feature type="region of interest" description="Disordered" evidence="6">
    <location>
        <begin position="446"/>
        <end position="466"/>
    </location>
</feature>
<dbReference type="GO" id="GO:0046872">
    <property type="term" value="F:metal ion binding"/>
    <property type="evidence" value="ECO:0007669"/>
    <property type="project" value="UniProtKB-KW"/>
</dbReference>
<keyword evidence="2" id="KW-0479">Metal-binding</keyword>
<reference evidence="9 10" key="1">
    <citation type="submission" date="2020-08" db="EMBL/GenBank/DDBJ databases">
        <title>Genomic Encyclopedia of Type Strains, Phase IV (KMG-IV): sequencing the most valuable type-strain genomes for metagenomic binning, comparative biology and taxonomic classification.</title>
        <authorList>
            <person name="Goeker M."/>
        </authorList>
    </citation>
    <scope>NUCLEOTIDE SEQUENCE [LARGE SCALE GENOMIC DNA]</scope>
    <source>
        <strain evidence="9 10">DSM 12251</strain>
    </source>
</reference>
<comment type="similarity">
    <text evidence="1">Belongs to the sulfatase family.</text>
</comment>
<gene>
    <name evidence="9" type="ORF">HNQ64_000307</name>
</gene>
<dbReference type="EMBL" id="JACHIF010000001">
    <property type="protein sequence ID" value="MBB5036073.1"/>
    <property type="molecule type" value="Genomic_DNA"/>
</dbReference>
<feature type="signal peptide" evidence="7">
    <location>
        <begin position="1"/>
        <end position="21"/>
    </location>
</feature>
<keyword evidence="4" id="KW-0106">Calcium</keyword>
<evidence type="ECO:0000256" key="7">
    <source>
        <dbReference type="SAM" id="SignalP"/>
    </source>
</evidence>
<dbReference type="InterPro" id="IPR047115">
    <property type="entry name" value="ARSB"/>
</dbReference>